<sequence>MTVNIYTYSNYREYLKDFYSFKKQEKDGFTYARFSEAAKLGSPNYFKLIADGEKNLTSANIIKFTAALKLSDLESDYFEALVNFNQAKDFMEKEYYQKRLERIKGMTSGNFSSQKNLEEAEFESISNWTYHAVMILTNLADFRESPKWIAAKLYGLVTEDEAASILDRLMTLGLLKYDENGKVVQSFKQLKTNPELKKIGARLFYEGMFKRAIESFRLNKPDERELGAYMVGISEDQLPEIRRRVREFLAEINTLALENPKPERVYSFMFAGIPLSSNEEVKGDRPWH</sequence>
<dbReference type="InterPro" id="IPR011873">
    <property type="entry name" value="CHP02147"/>
</dbReference>
<gene>
    <name evidence="2" type="ORF">SHI21_03005</name>
</gene>
<feature type="domain" description="DUF4423" evidence="1">
    <location>
        <begin position="111"/>
        <end position="268"/>
    </location>
</feature>
<dbReference type="NCBIfam" id="TIGR02147">
    <property type="entry name" value="Fsuc_second"/>
    <property type="match status" value="1"/>
</dbReference>
<comment type="caution">
    <text evidence="2">The sequence shown here is derived from an EMBL/GenBank/DDBJ whole genome shotgun (WGS) entry which is preliminary data.</text>
</comment>
<dbReference type="Pfam" id="PF14394">
    <property type="entry name" value="DUF4423"/>
    <property type="match status" value="1"/>
</dbReference>
<name>A0ABU5VQ24_9BACT</name>
<evidence type="ECO:0000313" key="2">
    <source>
        <dbReference type="EMBL" id="MEA9355149.1"/>
    </source>
</evidence>
<reference evidence="2 3" key="1">
    <citation type="submission" date="2023-11" db="EMBL/GenBank/DDBJ databases">
        <title>A Novel Polar Bacteriovorax (B. antarcticus) Isolated from the Biocrust in Antarctica.</title>
        <authorList>
            <person name="Mun W."/>
            <person name="Choi S.Y."/>
            <person name="Mitchell R.J."/>
        </authorList>
    </citation>
    <scope>NUCLEOTIDE SEQUENCE [LARGE SCALE GENOMIC DNA]</scope>
    <source>
        <strain evidence="2 3">PP10</strain>
    </source>
</reference>
<evidence type="ECO:0000313" key="3">
    <source>
        <dbReference type="Proteomes" id="UP001302274"/>
    </source>
</evidence>
<dbReference type="EMBL" id="JAYGJQ010000001">
    <property type="protein sequence ID" value="MEA9355149.1"/>
    <property type="molecule type" value="Genomic_DNA"/>
</dbReference>
<proteinExistence type="predicted"/>
<keyword evidence="3" id="KW-1185">Reference proteome</keyword>
<dbReference type="RefSeq" id="WP_323574637.1">
    <property type="nucleotide sequence ID" value="NZ_JAYGJQ010000001.1"/>
</dbReference>
<organism evidence="2 3">
    <name type="scientific">Bacteriovorax antarcticus</name>
    <dbReference type="NCBI Taxonomy" id="3088717"/>
    <lineage>
        <taxon>Bacteria</taxon>
        <taxon>Pseudomonadati</taxon>
        <taxon>Bdellovibrionota</taxon>
        <taxon>Bacteriovoracia</taxon>
        <taxon>Bacteriovoracales</taxon>
        <taxon>Bacteriovoracaceae</taxon>
        <taxon>Bacteriovorax</taxon>
    </lineage>
</organism>
<dbReference type="Proteomes" id="UP001302274">
    <property type="component" value="Unassembled WGS sequence"/>
</dbReference>
<protein>
    <submittedName>
        <fullName evidence="2">TIGR02147 family protein</fullName>
    </submittedName>
</protein>
<evidence type="ECO:0000259" key="1">
    <source>
        <dbReference type="Pfam" id="PF14394"/>
    </source>
</evidence>
<accession>A0ABU5VQ24</accession>
<dbReference type="InterPro" id="IPR025537">
    <property type="entry name" value="DUF4423"/>
</dbReference>